<sequence>MSLPSTLHERIAVATQDVTVALSELQVALDALSSGTRADKRMINEALVAAFERLAVTERSLKTLRDELEAEARL</sequence>
<proteinExistence type="predicted"/>
<dbReference type="Proteomes" id="UP000249061">
    <property type="component" value="Unassembled WGS sequence"/>
</dbReference>
<accession>A0A2W5T4B7</accession>
<comment type="caution">
    <text evidence="1">The sequence shown here is derived from an EMBL/GenBank/DDBJ whole genome shotgun (WGS) entry which is preliminary data.</text>
</comment>
<name>A0A2W5T4B7_9BACT</name>
<dbReference type="AlphaFoldDB" id="A0A2W5T4B7"/>
<organism evidence="1 2">
    <name type="scientific">Archangium gephyra</name>
    <dbReference type="NCBI Taxonomy" id="48"/>
    <lineage>
        <taxon>Bacteria</taxon>
        <taxon>Pseudomonadati</taxon>
        <taxon>Myxococcota</taxon>
        <taxon>Myxococcia</taxon>
        <taxon>Myxococcales</taxon>
        <taxon>Cystobacterineae</taxon>
        <taxon>Archangiaceae</taxon>
        <taxon>Archangium</taxon>
    </lineage>
</organism>
<dbReference type="EMBL" id="QFQP01000039">
    <property type="protein sequence ID" value="PZR06285.1"/>
    <property type="molecule type" value="Genomic_DNA"/>
</dbReference>
<reference evidence="1 2" key="1">
    <citation type="submission" date="2017-08" db="EMBL/GenBank/DDBJ databases">
        <title>Infants hospitalized years apart are colonized by the same room-sourced microbial strains.</title>
        <authorList>
            <person name="Brooks B."/>
            <person name="Olm M.R."/>
            <person name="Firek B.A."/>
            <person name="Baker R."/>
            <person name="Thomas B.C."/>
            <person name="Morowitz M.J."/>
            <person name="Banfield J.F."/>
        </authorList>
    </citation>
    <scope>NUCLEOTIDE SEQUENCE [LARGE SCALE GENOMIC DNA]</scope>
    <source>
        <strain evidence="1">S2_003_000_R2_14</strain>
    </source>
</reference>
<evidence type="ECO:0000313" key="1">
    <source>
        <dbReference type="EMBL" id="PZR06285.1"/>
    </source>
</evidence>
<protein>
    <submittedName>
        <fullName evidence="1">Uncharacterized protein</fullName>
    </submittedName>
</protein>
<gene>
    <name evidence="1" type="ORF">DI536_30590</name>
</gene>
<evidence type="ECO:0000313" key="2">
    <source>
        <dbReference type="Proteomes" id="UP000249061"/>
    </source>
</evidence>